<keyword evidence="6" id="KW-1185">Reference proteome</keyword>
<feature type="region of interest" description="Disordered" evidence="3">
    <location>
        <begin position="300"/>
        <end position="357"/>
    </location>
</feature>
<sequence>METSGLAADRDRILSIAVVQVGTDGSVGERWTTLLDPGCDPGPVHIHGLTRELLAGSPTFADVVDELASRLAGRVMVAHNASFDWRFLTAEAARAGRELPIERRMCSCVLARRLDLPVPDFRLATIADFWAVPFERQHDALADALVVAEVLPRMLALAGEQDLELPITAGDRTPAPRPTSAPRARCAFVNPGPLADAGLIQGMRIAFTGETDTPRDRLEQLAIDAGLAVATSVSRRTSVLVTNHVGSGSGKAKAALAHGVPVIDEATFLRLAANVAAGSPRDLPAPALVRAPALVPTPAPVAAPTPTGEPAPVTQPVSAAPAAPTATSATSATSAASATSAGPTAGHVPAARGGGGPAARRPFAVRRVLVLGGPHAEAAALRERVITAGGLAAVNLTASVTDVVCLPGGETDRRMARIHTLGLPVTTADTFLRLLDDLLATGRRAPVQLGGGAPKPLARGAVVDLPVATAGARWTVAATWAWDSTAEIDLVAFLVGVNELVGDDDDFVFFNQPHTDDGAASLSVDGPSEQAITLDLMTLPSSVHRVVVAAALGDGRTFGDIGPVNVAARTPDGQPWLHATLDAATTERTMVLAEVYRRNGMWRFRAVGQGHNHGLVDLARGYGVDATD</sequence>
<dbReference type="CDD" id="cd06974">
    <property type="entry name" value="TerD_like"/>
    <property type="match status" value="1"/>
</dbReference>
<dbReference type="InterPro" id="IPR036420">
    <property type="entry name" value="BRCT_dom_sf"/>
</dbReference>
<dbReference type="PROSITE" id="PS50172">
    <property type="entry name" value="BRCT"/>
    <property type="match status" value="1"/>
</dbReference>
<dbReference type="Gene3D" id="3.30.420.10">
    <property type="entry name" value="Ribonuclease H-like superfamily/Ribonuclease H"/>
    <property type="match status" value="1"/>
</dbReference>
<dbReference type="GO" id="GO:0004527">
    <property type="term" value="F:exonuclease activity"/>
    <property type="evidence" value="ECO:0007669"/>
    <property type="project" value="UniProtKB-KW"/>
</dbReference>
<dbReference type="FunFam" id="3.30.420.10:FF:000045">
    <property type="entry name" value="3'-5' exonuclease DinG"/>
    <property type="match status" value="1"/>
</dbReference>
<dbReference type="Gene3D" id="2.60.60.30">
    <property type="entry name" value="sav2460 like domains"/>
    <property type="match status" value="1"/>
</dbReference>
<feature type="domain" description="BRCT" evidence="4">
    <location>
        <begin position="195"/>
        <end position="265"/>
    </location>
</feature>
<dbReference type="InterPro" id="IPR003325">
    <property type="entry name" value="TerD"/>
</dbReference>
<keyword evidence="2" id="KW-0378">Hydrolase</keyword>
<feature type="compositionally biased region" description="Low complexity" evidence="3">
    <location>
        <begin position="310"/>
        <end position="351"/>
    </location>
</feature>
<dbReference type="PANTHER" id="PTHR32097:SF4">
    <property type="entry name" value="GENERAL STRESS PROTEIN 16U"/>
    <property type="match status" value="1"/>
</dbReference>
<comment type="similarity">
    <text evidence="1">Belongs to the CAPAB/TerDEXZ family.</text>
</comment>
<name>A0A0S4QKU4_9ACTN</name>
<proteinExistence type="inferred from homology"/>
<dbReference type="InterPro" id="IPR051324">
    <property type="entry name" value="Stress/Tellurium_Resist"/>
</dbReference>
<evidence type="ECO:0000313" key="6">
    <source>
        <dbReference type="Proteomes" id="UP000198802"/>
    </source>
</evidence>
<dbReference type="GO" id="GO:0003676">
    <property type="term" value="F:nucleic acid binding"/>
    <property type="evidence" value="ECO:0007669"/>
    <property type="project" value="InterPro"/>
</dbReference>
<dbReference type="Gene3D" id="3.40.50.10190">
    <property type="entry name" value="BRCT domain"/>
    <property type="match status" value="1"/>
</dbReference>
<keyword evidence="2" id="KW-0269">Exonuclease</keyword>
<organism evidence="5 6">
    <name type="scientific">Parafrankia irregularis</name>
    <dbReference type="NCBI Taxonomy" id="795642"/>
    <lineage>
        <taxon>Bacteria</taxon>
        <taxon>Bacillati</taxon>
        <taxon>Actinomycetota</taxon>
        <taxon>Actinomycetes</taxon>
        <taxon>Frankiales</taxon>
        <taxon>Frankiaceae</taxon>
        <taxon>Parafrankia</taxon>
    </lineage>
</organism>
<dbReference type="CDD" id="cd17748">
    <property type="entry name" value="BRCT_DNA_ligase_like"/>
    <property type="match status" value="1"/>
</dbReference>
<dbReference type="RefSeq" id="WP_091276736.1">
    <property type="nucleotide sequence ID" value="NZ_FAOZ01000007.1"/>
</dbReference>
<dbReference type="Pfam" id="PF02342">
    <property type="entry name" value="TerD"/>
    <property type="match status" value="1"/>
</dbReference>
<dbReference type="SUPFAM" id="SSF53098">
    <property type="entry name" value="Ribonuclease H-like"/>
    <property type="match status" value="1"/>
</dbReference>
<feature type="compositionally biased region" description="Pro residues" evidence="3">
    <location>
        <begin position="300"/>
        <end position="309"/>
    </location>
</feature>
<dbReference type="Proteomes" id="UP000198802">
    <property type="component" value="Unassembled WGS sequence"/>
</dbReference>
<dbReference type="InterPro" id="IPR001357">
    <property type="entry name" value="BRCT_dom"/>
</dbReference>
<evidence type="ECO:0000259" key="4">
    <source>
        <dbReference type="PROSITE" id="PS50172"/>
    </source>
</evidence>
<dbReference type="InterPro" id="IPR012337">
    <property type="entry name" value="RNaseH-like_sf"/>
</dbReference>
<dbReference type="SMART" id="SM00292">
    <property type="entry name" value="BRCT"/>
    <property type="match status" value="2"/>
</dbReference>
<dbReference type="InterPro" id="IPR036397">
    <property type="entry name" value="RNaseH_sf"/>
</dbReference>
<dbReference type="InterPro" id="IPR013520">
    <property type="entry name" value="Ribonucl_H"/>
</dbReference>
<evidence type="ECO:0000256" key="3">
    <source>
        <dbReference type="SAM" id="MobiDB-lite"/>
    </source>
</evidence>
<keyword evidence="2" id="KW-0540">Nuclease</keyword>
<dbReference type="PANTHER" id="PTHR32097">
    <property type="entry name" value="CAMP-BINDING PROTEIN 1-RELATED"/>
    <property type="match status" value="1"/>
</dbReference>
<dbReference type="SMART" id="SM00479">
    <property type="entry name" value="EXOIII"/>
    <property type="match status" value="1"/>
</dbReference>
<dbReference type="Pfam" id="PF00533">
    <property type="entry name" value="BRCT"/>
    <property type="match status" value="1"/>
</dbReference>
<dbReference type="AlphaFoldDB" id="A0A0S4QKU4"/>
<accession>A0A0S4QKU4</accession>
<gene>
    <name evidence="5" type="ORF">Ga0074812_10719</name>
</gene>
<protein>
    <submittedName>
        <fullName evidence="5">DNA polymerase-3 subunit epsilon</fullName>
    </submittedName>
</protein>
<evidence type="ECO:0000256" key="1">
    <source>
        <dbReference type="ARBA" id="ARBA00008775"/>
    </source>
</evidence>
<evidence type="ECO:0000256" key="2">
    <source>
        <dbReference type="ARBA" id="ARBA00022839"/>
    </source>
</evidence>
<reference evidence="6" key="1">
    <citation type="submission" date="2015-11" db="EMBL/GenBank/DDBJ databases">
        <authorList>
            <person name="Varghese N."/>
        </authorList>
    </citation>
    <scope>NUCLEOTIDE SEQUENCE [LARGE SCALE GENOMIC DNA]</scope>
    <source>
        <strain evidence="6">DSM 45899</strain>
    </source>
</reference>
<dbReference type="CDD" id="cd06127">
    <property type="entry name" value="DEDDh"/>
    <property type="match status" value="1"/>
</dbReference>
<dbReference type="EMBL" id="FAOZ01000007">
    <property type="protein sequence ID" value="CUU56135.1"/>
    <property type="molecule type" value="Genomic_DNA"/>
</dbReference>
<dbReference type="Pfam" id="PF00929">
    <property type="entry name" value="RNase_T"/>
    <property type="match status" value="1"/>
</dbReference>
<dbReference type="SUPFAM" id="SSF52113">
    <property type="entry name" value="BRCT domain"/>
    <property type="match status" value="1"/>
</dbReference>
<evidence type="ECO:0000313" key="5">
    <source>
        <dbReference type="EMBL" id="CUU56135.1"/>
    </source>
</evidence>